<gene>
    <name evidence="2" type="ORF">CIMG_07304</name>
</gene>
<feature type="region of interest" description="Disordered" evidence="1">
    <location>
        <begin position="75"/>
        <end position="100"/>
    </location>
</feature>
<evidence type="ECO:0000313" key="2">
    <source>
        <dbReference type="EMBL" id="EAS31825.3"/>
    </source>
</evidence>
<reference evidence="3" key="2">
    <citation type="journal article" date="2010" name="Genome Res.">
        <title>Population genomic sequencing of Coccidioides fungi reveals recent hybridization and transposon control.</title>
        <authorList>
            <person name="Neafsey D.E."/>
            <person name="Barker B.M."/>
            <person name="Sharpton T.J."/>
            <person name="Stajich J.E."/>
            <person name="Park D.J."/>
            <person name="Whiston E."/>
            <person name="Hung C.-Y."/>
            <person name="McMahan C."/>
            <person name="White J."/>
            <person name="Sykes S."/>
            <person name="Heiman D."/>
            <person name="Young S."/>
            <person name="Zeng Q."/>
            <person name="Abouelleil A."/>
            <person name="Aftuck L."/>
            <person name="Bessette D."/>
            <person name="Brown A."/>
            <person name="FitzGerald M."/>
            <person name="Lui A."/>
            <person name="Macdonald J.P."/>
            <person name="Priest M."/>
            <person name="Orbach M.J."/>
            <person name="Galgiani J.N."/>
            <person name="Kirkland T.N."/>
            <person name="Cole G.T."/>
            <person name="Birren B.W."/>
            <person name="Henn M.R."/>
            <person name="Taylor J.W."/>
            <person name="Rounsley S.D."/>
        </authorList>
    </citation>
    <scope>GENOME REANNOTATION</scope>
    <source>
        <strain evidence="3">RS</strain>
    </source>
</reference>
<proteinExistence type="predicted"/>
<evidence type="ECO:0000313" key="3">
    <source>
        <dbReference type="Proteomes" id="UP000001261"/>
    </source>
</evidence>
<dbReference type="VEuPathDB" id="FungiDB:CIMG_07304"/>
<organism evidence="2 3">
    <name type="scientific">Coccidioides immitis (strain RS)</name>
    <name type="common">Valley fever fungus</name>
    <dbReference type="NCBI Taxonomy" id="246410"/>
    <lineage>
        <taxon>Eukaryota</taxon>
        <taxon>Fungi</taxon>
        <taxon>Dikarya</taxon>
        <taxon>Ascomycota</taxon>
        <taxon>Pezizomycotina</taxon>
        <taxon>Eurotiomycetes</taxon>
        <taxon>Eurotiomycetidae</taxon>
        <taxon>Onygenales</taxon>
        <taxon>Onygenaceae</taxon>
        <taxon>Coccidioides</taxon>
    </lineage>
</organism>
<dbReference type="KEGG" id="cim:CIMG_07304"/>
<accession>J3KA21</accession>
<dbReference type="Proteomes" id="UP000001261">
    <property type="component" value="Unassembled WGS sequence"/>
</dbReference>
<dbReference type="GeneID" id="4562390"/>
<protein>
    <submittedName>
        <fullName evidence="2">Uncharacterized protein</fullName>
    </submittedName>
</protein>
<dbReference type="InParanoid" id="J3KA21"/>
<name>J3KA21_COCIM</name>
<feature type="compositionally biased region" description="Basic and acidic residues" evidence="1">
    <location>
        <begin position="78"/>
        <end position="87"/>
    </location>
</feature>
<feature type="region of interest" description="Disordered" evidence="1">
    <location>
        <begin position="37"/>
        <end position="58"/>
    </location>
</feature>
<evidence type="ECO:0000256" key="1">
    <source>
        <dbReference type="SAM" id="MobiDB-lite"/>
    </source>
</evidence>
<dbReference type="AlphaFoldDB" id="J3KA21"/>
<sequence length="161" mass="16644">MKPGTQRCTHSPSVECSIGANGRAVCSPRCQNGLLSGTRPSGDAASLPNNDGIRSKSSAALAKASKIRGLGSRIFSIPREKAADRHSSPKRKRGPSVQASLEAGRRAWLHSGGQAGASRVMHDGNFGAVGAAQYLFLAARSAGAGHRILCTKLKQRASGIG</sequence>
<reference evidence="3" key="1">
    <citation type="journal article" date="2009" name="Genome Res.">
        <title>Comparative genomic analyses of the human fungal pathogens Coccidioides and their relatives.</title>
        <authorList>
            <person name="Sharpton T.J."/>
            <person name="Stajich J.E."/>
            <person name="Rounsley S.D."/>
            <person name="Gardner M.J."/>
            <person name="Wortman J.R."/>
            <person name="Jordar V.S."/>
            <person name="Maiti R."/>
            <person name="Kodira C.D."/>
            <person name="Neafsey D.E."/>
            <person name="Zeng Q."/>
            <person name="Hung C.-Y."/>
            <person name="McMahan C."/>
            <person name="Muszewska A."/>
            <person name="Grynberg M."/>
            <person name="Mandel M.A."/>
            <person name="Kellner E.M."/>
            <person name="Barker B.M."/>
            <person name="Galgiani J.N."/>
            <person name="Orbach M.J."/>
            <person name="Kirkland T.N."/>
            <person name="Cole G.T."/>
            <person name="Henn M.R."/>
            <person name="Birren B.W."/>
            <person name="Taylor J.W."/>
        </authorList>
    </citation>
    <scope>NUCLEOTIDE SEQUENCE [LARGE SCALE GENOMIC DNA]</scope>
    <source>
        <strain evidence="3">RS</strain>
    </source>
</reference>
<dbReference type="RefSeq" id="XP_001243408.2">
    <property type="nucleotide sequence ID" value="XM_001243407.2"/>
</dbReference>
<dbReference type="OMA" id="VECSIGA"/>
<keyword evidence="3" id="KW-1185">Reference proteome</keyword>
<dbReference type="EMBL" id="GG704912">
    <property type="protein sequence ID" value="EAS31825.3"/>
    <property type="molecule type" value="Genomic_DNA"/>
</dbReference>